<evidence type="ECO:0000313" key="10">
    <source>
        <dbReference type="Proteomes" id="UP001217963"/>
    </source>
</evidence>
<reference evidence="7" key="1">
    <citation type="submission" date="2021-05" db="EMBL/GenBank/DDBJ databases">
        <title>Encephalitozoon hellem ATCC 50604 Complete Genome.</title>
        <authorList>
            <person name="Mascarenhas dos Santos A.C."/>
            <person name="Julian A.T."/>
            <person name="Pombert J.-F."/>
        </authorList>
    </citation>
    <scope>NUCLEOTIDE SEQUENCE</scope>
    <source>
        <strain evidence="7">ATCC 50604</strain>
    </source>
</reference>
<dbReference type="Proteomes" id="UP001059546">
    <property type="component" value="Chromosome V"/>
</dbReference>
<dbReference type="SUPFAM" id="SSF48452">
    <property type="entry name" value="TPR-like"/>
    <property type="match status" value="1"/>
</dbReference>
<dbReference type="PROSITE" id="PS50005">
    <property type="entry name" value="TPR"/>
    <property type="match status" value="1"/>
</dbReference>
<evidence type="ECO:0000256" key="2">
    <source>
        <dbReference type="ARBA" id="ARBA00008402"/>
    </source>
</evidence>
<dbReference type="OrthoDB" id="5587616at2759"/>
<keyword evidence="4 6" id="KW-0802">TPR repeat</keyword>
<evidence type="ECO:0000313" key="9">
    <source>
        <dbReference type="Proteomes" id="UP001059546"/>
    </source>
</evidence>
<dbReference type="GO" id="GO:0042393">
    <property type="term" value="F:histone binding"/>
    <property type="evidence" value="ECO:0007669"/>
    <property type="project" value="TreeGrafter"/>
</dbReference>
<evidence type="ECO:0000256" key="3">
    <source>
        <dbReference type="ARBA" id="ARBA00022737"/>
    </source>
</evidence>
<proteinExistence type="inferred from homology"/>
<comment type="similarity">
    <text evidence="2">Belongs to the NASP family.</text>
</comment>
<dbReference type="PANTHER" id="PTHR15081:SF1">
    <property type="entry name" value="NUCLEAR AUTOANTIGENIC SPERM PROTEIN"/>
    <property type="match status" value="1"/>
</dbReference>
<evidence type="ECO:0000256" key="5">
    <source>
        <dbReference type="ARBA" id="ARBA00023242"/>
    </source>
</evidence>
<evidence type="ECO:0000256" key="1">
    <source>
        <dbReference type="ARBA" id="ARBA00004123"/>
    </source>
</evidence>
<evidence type="ECO:0000256" key="4">
    <source>
        <dbReference type="ARBA" id="ARBA00022803"/>
    </source>
</evidence>
<feature type="repeat" description="TPR" evidence="6">
    <location>
        <begin position="154"/>
        <end position="187"/>
    </location>
</feature>
<dbReference type="InterPro" id="IPR051730">
    <property type="entry name" value="NASP-like"/>
</dbReference>
<dbReference type="GO" id="GO:0034080">
    <property type="term" value="P:CENP-A containing chromatin assembly"/>
    <property type="evidence" value="ECO:0007669"/>
    <property type="project" value="TreeGrafter"/>
</dbReference>
<evidence type="ECO:0000313" key="7">
    <source>
        <dbReference type="EMBL" id="UTX43129.1"/>
    </source>
</evidence>
<sequence length="247" mass="29032">MEDLVEAFPMLSEARACIVQGEFEHGIEIYSEILKDMNPDDERIPYLYIEYADALVKSSNMFFIEEISKISGKKGLNLEERKVAEDDLEIAWNLLEICKNAFSILKDYSMLARTRFLLGEICLLNNEFRSGLHEFVECVAVMDKIYEKDCFKYADVYQSLANCYEFLEDFERGREYYDKAIGIYRAEQERRESEEEKNEICDVITELLQKATELKYKKEKLENTDLPDEPESDDIFIDINACKRNKK</sequence>
<name>A0A9Q9CBY8_ENCHE</name>
<dbReference type="GO" id="GO:0006335">
    <property type="term" value="P:DNA replication-dependent chromatin assembly"/>
    <property type="evidence" value="ECO:0007669"/>
    <property type="project" value="TreeGrafter"/>
</dbReference>
<keyword evidence="5" id="KW-0539">Nucleus</keyword>
<protein>
    <submittedName>
        <fullName evidence="7">Magnetosome protein MamA</fullName>
    </submittedName>
    <submittedName>
        <fullName evidence="8">PINS LGN-like protein</fullName>
    </submittedName>
</protein>
<dbReference type="AlphaFoldDB" id="A0A9Q9CBY8"/>
<dbReference type="GO" id="GO:0005654">
    <property type="term" value="C:nucleoplasm"/>
    <property type="evidence" value="ECO:0007669"/>
    <property type="project" value="TreeGrafter"/>
</dbReference>
<evidence type="ECO:0000313" key="8">
    <source>
        <dbReference type="EMBL" id="WEL38586.1"/>
    </source>
</evidence>
<dbReference type="EMBL" id="CP119066">
    <property type="protein sequence ID" value="WEL38586.1"/>
    <property type="molecule type" value="Genomic_DNA"/>
</dbReference>
<dbReference type="PANTHER" id="PTHR15081">
    <property type="entry name" value="NUCLEAR AUTOANTIGENIC SPERM PROTEIN NASP -RELATED"/>
    <property type="match status" value="1"/>
</dbReference>
<dbReference type="EMBL" id="CP075151">
    <property type="protein sequence ID" value="UTX43129.1"/>
    <property type="molecule type" value="Genomic_DNA"/>
</dbReference>
<reference evidence="8 10" key="2">
    <citation type="submission" date="2023-02" db="EMBL/GenBank/DDBJ databases">
        <title>Encephalitozoon hellem ATCC 50451 complete genome.</title>
        <authorList>
            <person name="Mascarenhas dos Santos A.C."/>
            <person name="Julian A.T."/>
            <person name="Pombert J.-F."/>
        </authorList>
    </citation>
    <scope>NUCLEOTIDE SEQUENCE [LARGE SCALE GENOMIC DNA]</scope>
    <source>
        <strain evidence="8 10">ATCC 50451</strain>
    </source>
</reference>
<comment type="subcellular location">
    <subcellularLocation>
        <location evidence="1">Nucleus</location>
    </subcellularLocation>
</comment>
<evidence type="ECO:0000256" key="6">
    <source>
        <dbReference type="PROSITE-ProRule" id="PRU00339"/>
    </source>
</evidence>
<keyword evidence="10" id="KW-1185">Reference proteome</keyword>
<accession>A0A9Q9CBY8</accession>
<dbReference type="InterPro" id="IPR019734">
    <property type="entry name" value="TPR_rpt"/>
</dbReference>
<dbReference type="Gene3D" id="1.25.40.10">
    <property type="entry name" value="Tetratricopeptide repeat domain"/>
    <property type="match status" value="1"/>
</dbReference>
<gene>
    <name evidence="7" type="ORF">GPU96_05g08680</name>
    <name evidence="8" type="ORF">PFJ87_05g00540</name>
</gene>
<dbReference type="InterPro" id="IPR011990">
    <property type="entry name" value="TPR-like_helical_dom_sf"/>
</dbReference>
<organism evidence="7 9">
    <name type="scientific">Encephalitozoon hellem</name>
    <name type="common">Microsporidian parasite</name>
    <dbReference type="NCBI Taxonomy" id="27973"/>
    <lineage>
        <taxon>Eukaryota</taxon>
        <taxon>Fungi</taxon>
        <taxon>Fungi incertae sedis</taxon>
        <taxon>Microsporidia</taxon>
        <taxon>Unikaryonidae</taxon>
        <taxon>Encephalitozoon</taxon>
    </lineage>
</organism>
<dbReference type="Proteomes" id="UP001217963">
    <property type="component" value="Chromosome V"/>
</dbReference>
<keyword evidence="3" id="KW-0677">Repeat</keyword>